<keyword evidence="1" id="KW-0433">Leucine-rich repeat</keyword>
<evidence type="ECO:0000256" key="2">
    <source>
        <dbReference type="ARBA" id="ARBA00022737"/>
    </source>
</evidence>
<organism evidence="4 5">
    <name type="scientific">Stegodyphus mimosarum</name>
    <name type="common">African social velvet spider</name>
    <dbReference type="NCBI Taxonomy" id="407821"/>
    <lineage>
        <taxon>Eukaryota</taxon>
        <taxon>Metazoa</taxon>
        <taxon>Ecdysozoa</taxon>
        <taxon>Arthropoda</taxon>
        <taxon>Chelicerata</taxon>
        <taxon>Arachnida</taxon>
        <taxon>Araneae</taxon>
        <taxon>Araneomorphae</taxon>
        <taxon>Entelegynae</taxon>
        <taxon>Eresoidea</taxon>
        <taxon>Eresidae</taxon>
        <taxon>Stegodyphus</taxon>
    </lineage>
</organism>
<feature type="chain" id="PRO_5001829987" evidence="3">
    <location>
        <begin position="20"/>
        <end position="308"/>
    </location>
</feature>
<dbReference type="AlphaFoldDB" id="A0A087TWP7"/>
<dbReference type="OMA" id="HINRIMV"/>
<dbReference type="InterPro" id="IPR001611">
    <property type="entry name" value="Leu-rich_rpt"/>
</dbReference>
<dbReference type="STRING" id="407821.A0A087TWP7"/>
<dbReference type="InterPro" id="IPR032675">
    <property type="entry name" value="LRR_dom_sf"/>
</dbReference>
<evidence type="ECO:0000313" key="4">
    <source>
        <dbReference type="EMBL" id="KFM69536.1"/>
    </source>
</evidence>
<dbReference type="OrthoDB" id="2013775at2759"/>
<dbReference type="PANTHER" id="PTHR24366:SF96">
    <property type="entry name" value="LEUCINE RICH REPEAT CONTAINING 53"/>
    <property type="match status" value="1"/>
</dbReference>
<reference evidence="4 5" key="1">
    <citation type="submission" date="2013-11" db="EMBL/GenBank/DDBJ databases">
        <title>Genome sequencing of Stegodyphus mimosarum.</title>
        <authorList>
            <person name="Bechsgaard J."/>
        </authorList>
    </citation>
    <scope>NUCLEOTIDE SEQUENCE [LARGE SCALE GENOMIC DNA]</scope>
</reference>
<sequence length="308" mass="35472">MLLIPICFLYTLFVAFASCAIKYCPPDEDLAPCDCKRLAYGLFVICAYFNSSSSLERAFKIIPKYYVTTVLFHRLYIIDVLPNDMFYDTHINRIMVENSTLKFSQPAFTGLDDTLLYLSVGKHSVIKSKDDFTLARLSKLEEFRMKSSNLVKVQNTWLNGKLPNVRTLVFDDNDITEIEEAAFSKLSKLESISMVNNELISVNRSMFSYPAQYLETINLADNEIEVLPYDFFFFMPSLKHVFLAANRLKTLPQMTWLSVWENLLTVGLIENKIVCDSKLEWLKKYRPIRHLMGRCVAPIEVAGKPISE</sequence>
<dbReference type="Pfam" id="PF13855">
    <property type="entry name" value="LRR_8"/>
    <property type="match status" value="1"/>
</dbReference>
<dbReference type="SUPFAM" id="SSF52058">
    <property type="entry name" value="L domain-like"/>
    <property type="match status" value="1"/>
</dbReference>
<proteinExistence type="predicted"/>
<evidence type="ECO:0000256" key="3">
    <source>
        <dbReference type="SAM" id="SignalP"/>
    </source>
</evidence>
<keyword evidence="2" id="KW-0677">Repeat</keyword>
<dbReference type="PANTHER" id="PTHR24366">
    <property type="entry name" value="IG(IMMUNOGLOBULIN) AND LRR(LEUCINE RICH REPEAT) DOMAINS"/>
    <property type="match status" value="1"/>
</dbReference>
<name>A0A087TWP7_STEMI</name>
<feature type="non-terminal residue" evidence="4">
    <location>
        <position position="308"/>
    </location>
</feature>
<accession>A0A087TWP7</accession>
<dbReference type="Proteomes" id="UP000054359">
    <property type="component" value="Unassembled WGS sequence"/>
</dbReference>
<protein>
    <submittedName>
        <fullName evidence="4">Slit-like protein</fullName>
    </submittedName>
</protein>
<feature type="signal peptide" evidence="3">
    <location>
        <begin position="1"/>
        <end position="19"/>
    </location>
</feature>
<dbReference type="Gene3D" id="3.80.10.10">
    <property type="entry name" value="Ribonuclease Inhibitor"/>
    <property type="match status" value="1"/>
</dbReference>
<keyword evidence="5" id="KW-1185">Reference proteome</keyword>
<dbReference type="EMBL" id="KK117098">
    <property type="protein sequence ID" value="KFM69536.1"/>
    <property type="molecule type" value="Genomic_DNA"/>
</dbReference>
<evidence type="ECO:0000256" key="1">
    <source>
        <dbReference type="ARBA" id="ARBA00022614"/>
    </source>
</evidence>
<evidence type="ECO:0000313" key="5">
    <source>
        <dbReference type="Proteomes" id="UP000054359"/>
    </source>
</evidence>
<gene>
    <name evidence="4" type="ORF">X975_25330</name>
</gene>
<keyword evidence="3" id="KW-0732">Signal</keyword>
<dbReference type="InterPro" id="IPR003591">
    <property type="entry name" value="Leu-rich_rpt_typical-subtyp"/>
</dbReference>
<dbReference type="SMART" id="SM00369">
    <property type="entry name" value="LRR_TYP"/>
    <property type="match status" value="3"/>
</dbReference>